<evidence type="ECO:0000256" key="6">
    <source>
        <dbReference type="ARBA" id="ARBA00024343"/>
    </source>
</evidence>
<dbReference type="GO" id="GO:0005634">
    <property type="term" value="C:nucleus"/>
    <property type="evidence" value="ECO:0007669"/>
    <property type="project" value="UniProtKB-SubCell"/>
</dbReference>
<protein>
    <submittedName>
        <fullName evidence="9">Dehydration-responsive element-binding protein 2F</fullName>
    </submittedName>
</protein>
<dbReference type="InterPro" id="IPR036955">
    <property type="entry name" value="AP2/ERF_dom_sf"/>
</dbReference>
<evidence type="ECO:0000256" key="1">
    <source>
        <dbReference type="ARBA" id="ARBA00004123"/>
    </source>
</evidence>
<organism evidence="9 10">
    <name type="scientific">Morella rubra</name>
    <name type="common">Chinese bayberry</name>
    <dbReference type="NCBI Taxonomy" id="262757"/>
    <lineage>
        <taxon>Eukaryota</taxon>
        <taxon>Viridiplantae</taxon>
        <taxon>Streptophyta</taxon>
        <taxon>Embryophyta</taxon>
        <taxon>Tracheophyta</taxon>
        <taxon>Spermatophyta</taxon>
        <taxon>Magnoliopsida</taxon>
        <taxon>eudicotyledons</taxon>
        <taxon>Gunneridae</taxon>
        <taxon>Pentapetalae</taxon>
        <taxon>rosids</taxon>
        <taxon>fabids</taxon>
        <taxon>Fagales</taxon>
        <taxon>Myricaceae</taxon>
        <taxon>Morella</taxon>
    </lineage>
</organism>
<dbReference type="Gene3D" id="3.30.730.10">
    <property type="entry name" value="AP2/ERF domain"/>
    <property type="match status" value="1"/>
</dbReference>
<name>A0A6A1WAT5_9ROSI</name>
<dbReference type="Pfam" id="PF00847">
    <property type="entry name" value="AP2"/>
    <property type="match status" value="1"/>
</dbReference>
<feature type="region of interest" description="Disordered" evidence="7">
    <location>
        <begin position="141"/>
        <end position="162"/>
    </location>
</feature>
<dbReference type="PANTHER" id="PTHR31241">
    <property type="entry name" value="DEHYDRATION-RESPONSIVE ELEMENT-BINDING PROTEIN 2C"/>
    <property type="match status" value="1"/>
</dbReference>
<feature type="compositionally biased region" description="Basic residues" evidence="7">
    <location>
        <begin position="7"/>
        <end position="17"/>
    </location>
</feature>
<keyword evidence="4" id="KW-0804">Transcription</keyword>
<keyword evidence="2" id="KW-0805">Transcription regulation</keyword>
<evidence type="ECO:0000313" key="9">
    <source>
        <dbReference type="EMBL" id="KAB1222321.1"/>
    </source>
</evidence>
<dbReference type="OrthoDB" id="550883at2759"/>
<reference evidence="9 10" key="1">
    <citation type="journal article" date="2019" name="Plant Biotechnol. J.">
        <title>The red bayberry genome and genetic basis of sex determination.</title>
        <authorList>
            <person name="Jia H.M."/>
            <person name="Jia H.J."/>
            <person name="Cai Q.L."/>
            <person name="Wang Y."/>
            <person name="Zhao H.B."/>
            <person name="Yang W.F."/>
            <person name="Wang G.Y."/>
            <person name="Li Y.H."/>
            <person name="Zhan D.L."/>
            <person name="Shen Y.T."/>
            <person name="Niu Q.F."/>
            <person name="Chang L."/>
            <person name="Qiu J."/>
            <person name="Zhao L."/>
            <person name="Xie H.B."/>
            <person name="Fu W.Y."/>
            <person name="Jin J."/>
            <person name="Li X.W."/>
            <person name="Jiao Y."/>
            <person name="Zhou C.C."/>
            <person name="Tu T."/>
            <person name="Chai C.Y."/>
            <person name="Gao J.L."/>
            <person name="Fan L.J."/>
            <person name="van de Weg E."/>
            <person name="Wang J.Y."/>
            <person name="Gao Z.S."/>
        </authorList>
    </citation>
    <scope>NUCLEOTIDE SEQUENCE [LARGE SCALE GENOMIC DNA]</scope>
    <source>
        <tissue evidence="9">Leaves</tissue>
    </source>
</reference>
<dbReference type="GO" id="GO:0000976">
    <property type="term" value="F:transcription cis-regulatory region binding"/>
    <property type="evidence" value="ECO:0007669"/>
    <property type="project" value="TreeGrafter"/>
</dbReference>
<dbReference type="CDD" id="cd00018">
    <property type="entry name" value="AP2"/>
    <property type="match status" value="1"/>
</dbReference>
<dbReference type="EMBL" id="RXIC02000020">
    <property type="protein sequence ID" value="KAB1222321.1"/>
    <property type="molecule type" value="Genomic_DNA"/>
</dbReference>
<dbReference type="SMART" id="SM00380">
    <property type="entry name" value="AP2"/>
    <property type="match status" value="1"/>
</dbReference>
<dbReference type="PROSITE" id="PS51032">
    <property type="entry name" value="AP2_ERF"/>
    <property type="match status" value="1"/>
</dbReference>
<evidence type="ECO:0000256" key="5">
    <source>
        <dbReference type="ARBA" id="ARBA00023242"/>
    </source>
</evidence>
<dbReference type="PANTHER" id="PTHR31241:SF2">
    <property type="entry name" value="DEHYDRATION-RESPONSIVE ELEMENT-BINDING PROTEIN 2F"/>
    <property type="match status" value="1"/>
</dbReference>
<dbReference type="InterPro" id="IPR001471">
    <property type="entry name" value="AP2/ERF_dom"/>
</dbReference>
<dbReference type="Proteomes" id="UP000516437">
    <property type="component" value="Chromosome 2"/>
</dbReference>
<evidence type="ECO:0000256" key="4">
    <source>
        <dbReference type="ARBA" id="ARBA00023163"/>
    </source>
</evidence>
<comment type="caution">
    <text evidence="9">The sequence shown here is derived from an EMBL/GenBank/DDBJ whole genome shotgun (WGS) entry which is preliminary data.</text>
</comment>
<dbReference type="AlphaFoldDB" id="A0A6A1WAT5"/>
<dbReference type="GO" id="GO:0045893">
    <property type="term" value="P:positive regulation of DNA-templated transcription"/>
    <property type="evidence" value="ECO:0007669"/>
    <property type="project" value="TreeGrafter"/>
</dbReference>
<evidence type="ECO:0000313" key="10">
    <source>
        <dbReference type="Proteomes" id="UP000516437"/>
    </source>
</evidence>
<dbReference type="InterPro" id="IPR016177">
    <property type="entry name" value="DNA-bd_dom_sf"/>
</dbReference>
<dbReference type="FunFam" id="3.30.730.10:FF:000001">
    <property type="entry name" value="Ethylene-responsive transcription factor 2"/>
    <property type="match status" value="1"/>
</dbReference>
<comment type="subcellular location">
    <subcellularLocation>
        <location evidence="1">Nucleus</location>
    </subcellularLocation>
</comment>
<sequence length="284" mass="31949">MENCRRSPLKPWKKGPTRGKGGPQNASCEYRGVRQRTWGKWVAEIREPKKRTRLWLGSFATAEEAAMAYDEAARRLYGPDAYLNLPHLQPNSNHLIKSQKFKWFPSKNFISMFPSCGLLNINAQPSVHVIHQRLQELKQNGIQSQFPSSSSSSCDSKAEGQTMSDLTQVENLAVEEKDAGISSDKMLGACEEKPQIDLNEFLQQLGILKEERQYEAIDSTVSVAMPDASLRGWGDELGAFADKTFNWDTLIEMHGIADQGAEAGHLQAYDYSEELSFPTSIWNF</sequence>
<evidence type="ECO:0000259" key="8">
    <source>
        <dbReference type="PROSITE" id="PS51032"/>
    </source>
</evidence>
<evidence type="ECO:0000256" key="3">
    <source>
        <dbReference type="ARBA" id="ARBA00023125"/>
    </source>
</evidence>
<keyword evidence="10" id="KW-1185">Reference proteome</keyword>
<keyword evidence="3" id="KW-0238">DNA-binding</keyword>
<dbReference type="GO" id="GO:0003700">
    <property type="term" value="F:DNA-binding transcription factor activity"/>
    <property type="evidence" value="ECO:0007669"/>
    <property type="project" value="InterPro"/>
</dbReference>
<evidence type="ECO:0000256" key="2">
    <source>
        <dbReference type="ARBA" id="ARBA00023015"/>
    </source>
</evidence>
<comment type="similarity">
    <text evidence="6">Belongs to the AP2/ERF transcription factor family. ERF subfamily.</text>
</comment>
<dbReference type="GO" id="GO:0006950">
    <property type="term" value="P:response to stress"/>
    <property type="evidence" value="ECO:0007669"/>
    <property type="project" value="TreeGrafter"/>
</dbReference>
<gene>
    <name evidence="9" type="ORF">CJ030_MR2G002026</name>
</gene>
<dbReference type="PRINTS" id="PR00367">
    <property type="entry name" value="ETHRSPELEMNT"/>
</dbReference>
<keyword evidence="5" id="KW-0539">Nucleus</keyword>
<feature type="domain" description="AP2/ERF" evidence="8">
    <location>
        <begin position="29"/>
        <end position="86"/>
    </location>
</feature>
<accession>A0A6A1WAT5</accession>
<dbReference type="SUPFAM" id="SSF54171">
    <property type="entry name" value="DNA-binding domain"/>
    <property type="match status" value="1"/>
</dbReference>
<evidence type="ECO:0000256" key="7">
    <source>
        <dbReference type="SAM" id="MobiDB-lite"/>
    </source>
</evidence>
<feature type="region of interest" description="Disordered" evidence="7">
    <location>
        <begin position="1"/>
        <end position="28"/>
    </location>
</feature>
<proteinExistence type="inferred from homology"/>